<dbReference type="Pfam" id="PF12697">
    <property type="entry name" value="Abhydrolase_6"/>
    <property type="match status" value="1"/>
</dbReference>
<evidence type="ECO:0000313" key="3">
    <source>
        <dbReference type="Proteomes" id="UP000481252"/>
    </source>
</evidence>
<sequence length="232" mass="25175">MTDSKKNGRATFVLVHGAWAGSWSMMRVADLLTAKGHRVFAPTLSGLGERSHLAGPDINLTTHVNDVVNEVLWKDLDNIVLVGHSYSGIVITGVAERIGERIASIVYLDAFIPADGQSFADFAEDWELVGETIPAPPTSKGDYLDEKDRAWVDAKATPHPTASLKEKLRVTGAYQRVPKKTYIQATGWESPFGQTAEALGKDPSWTVRQVACGHDVGIDKPQELADLLVEAA</sequence>
<gene>
    <name evidence="2" type="ORF">G6N74_00585</name>
</gene>
<dbReference type="RefSeq" id="WP_165113203.1">
    <property type="nucleotide sequence ID" value="NZ_JAAKZG010000001.1"/>
</dbReference>
<dbReference type="SUPFAM" id="SSF53474">
    <property type="entry name" value="alpha/beta-Hydrolases"/>
    <property type="match status" value="1"/>
</dbReference>
<accession>A0A7C9V957</accession>
<evidence type="ECO:0000259" key="1">
    <source>
        <dbReference type="Pfam" id="PF12697"/>
    </source>
</evidence>
<dbReference type="Proteomes" id="UP000481252">
    <property type="component" value="Unassembled WGS sequence"/>
</dbReference>
<reference evidence="2 3" key="1">
    <citation type="submission" date="2020-02" db="EMBL/GenBank/DDBJ databases">
        <title>Genome sequence of the type strain CGMCC 1.15528 of Mesorhizobium zhangyense.</title>
        <authorList>
            <person name="Gao J."/>
            <person name="Sun J."/>
        </authorList>
    </citation>
    <scope>NUCLEOTIDE SEQUENCE [LARGE SCALE GENOMIC DNA]</scope>
    <source>
        <strain evidence="2 3">CGMCC 1.15528</strain>
    </source>
</reference>
<organism evidence="2 3">
    <name type="scientific">Mesorhizobium zhangyense</name>
    <dbReference type="NCBI Taxonomy" id="1776730"/>
    <lineage>
        <taxon>Bacteria</taxon>
        <taxon>Pseudomonadati</taxon>
        <taxon>Pseudomonadota</taxon>
        <taxon>Alphaproteobacteria</taxon>
        <taxon>Hyphomicrobiales</taxon>
        <taxon>Phyllobacteriaceae</taxon>
        <taxon>Mesorhizobium</taxon>
    </lineage>
</organism>
<dbReference type="EMBL" id="JAAKZG010000001">
    <property type="protein sequence ID" value="NGN39552.1"/>
    <property type="molecule type" value="Genomic_DNA"/>
</dbReference>
<dbReference type="GO" id="GO:0080031">
    <property type="term" value="F:methyl salicylate esterase activity"/>
    <property type="evidence" value="ECO:0007669"/>
    <property type="project" value="TreeGrafter"/>
</dbReference>
<dbReference type="GO" id="GO:0009694">
    <property type="term" value="P:jasmonic acid metabolic process"/>
    <property type="evidence" value="ECO:0007669"/>
    <property type="project" value="TreeGrafter"/>
</dbReference>
<dbReference type="PANTHER" id="PTHR10992">
    <property type="entry name" value="METHYLESTERASE FAMILY MEMBER"/>
    <property type="match status" value="1"/>
</dbReference>
<proteinExistence type="predicted"/>
<name>A0A7C9V957_9HYPH</name>
<dbReference type="PANTHER" id="PTHR10992:SF1066">
    <property type="entry name" value="METHYL JASMONATE ESTERASE 1"/>
    <property type="match status" value="1"/>
</dbReference>
<dbReference type="InterPro" id="IPR045889">
    <property type="entry name" value="MES/HNL"/>
</dbReference>
<keyword evidence="3" id="KW-1185">Reference proteome</keyword>
<dbReference type="InterPro" id="IPR029058">
    <property type="entry name" value="AB_hydrolase_fold"/>
</dbReference>
<dbReference type="GO" id="GO:0009696">
    <property type="term" value="P:salicylic acid metabolic process"/>
    <property type="evidence" value="ECO:0007669"/>
    <property type="project" value="TreeGrafter"/>
</dbReference>
<dbReference type="InterPro" id="IPR000073">
    <property type="entry name" value="AB_hydrolase_1"/>
</dbReference>
<comment type="caution">
    <text evidence="2">The sequence shown here is derived from an EMBL/GenBank/DDBJ whole genome shotgun (WGS) entry which is preliminary data.</text>
</comment>
<dbReference type="AlphaFoldDB" id="A0A7C9V957"/>
<dbReference type="GO" id="GO:0080030">
    <property type="term" value="F:methyl indole-3-acetate esterase activity"/>
    <property type="evidence" value="ECO:0007669"/>
    <property type="project" value="TreeGrafter"/>
</dbReference>
<dbReference type="GO" id="GO:0080032">
    <property type="term" value="F:methyl jasmonate esterase activity"/>
    <property type="evidence" value="ECO:0007669"/>
    <property type="project" value="TreeGrafter"/>
</dbReference>
<evidence type="ECO:0000313" key="2">
    <source>
        <dbReference type="EMBL" id="NGN39552.1"/>
    </source>
</evidence>
<protein>
    <submittedName>
        <fullName evidence="2">Alpha/beta hydrolase</fullName>
    </submittedName>
</protein>
<feature type="domain" description="AB hydrolase-1" evidence="1">
    <location>
        <begin position="12"/>
        <end position="226"/>
    </location>
</feature>
<dbReference type="Gene3D" id="3.40.50.1820">
    <property type="entry name" value="alpha/beta hydrolase"/>
    <property type="match status" value="1"/>
</dbReference>
<keyword evidence="2" id="KW-0378">Hydrolase</keyword>